<keyword evidence="5 11" id="KW-0560">Oxidoreductase</keyword>
<feature type="transmembrane region" description="Helical" evidence="8">
    <location>
        <begin position="36"/>
        <end position="57"/>
    </location>
</feature>
<dbReference type="AlphaFoldDB" id="A0A7W7Z1K0"/>
<keyword evidence="12" id="KW-1185">Reference proteome</keyword>
<evidence type="ECO:0000313" key="11">
    <source>
        <dbReference type="EMBL" id="MBB5046231.1"/>
    </source>
</evidence>
<sequence>MVASDLPPLLLLSPLVFALVIFAMPTSGRSARLIELLHLVSIVGTLVLALTTVGYVLSHGTLVTFGDWLMVDPLAAIFVGLIGVVGCLTGFYSIGYIRHDVAHGELTAVKQKLYYGFFNLFLFTMLLVVTANNIVMMWVGIEATTLGSAFLVGIYGKGTSLEAAWKYLIICSVGVAFGLYGTVLTFANASASIDPHQAVLWTSILAHAQDLDPTLVKIAFVFVLIGFGTKAGIFPMHAWLPDAHSEAPSPVSGLLSGVLLKCGLFVIIRYYAVTMKAIGPEFPQSILLVLGVLTVAVSAFLVFVQHDFKRKLAYHSIEHVGLIVIGLGVGGPLGIAAALLHTINHSFTKALLFCGSGNVLQKYGTRDLRSVKGILRTAPVTGLFIMAGALALAGFPPFNVFVSEFMVFAAGLDAGYPKLMILVALLFTITVAALVDIIAHSVLGKAPENMEKSDSSWLSLAPMGVLLALIMVFGVAMPRPVGDILRQATGIVMDQGHATATATPIEHVAAKK</sequence>
<feature type="transmembrane region" description="Helical" evidence="8">
    <location>
        <begin position="455"/>
        <end position="476"/>
    </location>
</feature>
<evidence type="ECO:0000256" key="5">
    <source>
        <dbReference type="ARBA" id="ARBA00023002"/>
    </source>
</evidence>
<dbReference type="GO" id="GO:0005886">
    <property type="term" value="C:plasma membrane"/>
    <property type="evidence" value="ECO:0007669"/>
    <property type="project" value="UniProtKB-SubCell"/>
</dbReference>
<dbReference type="InterPro" id="IPR001516">
    <property type="entry name" value="Proton_antipo_N"/>
</dbReference>
<keyword evidence="4 8" id="KW-1133">Transmembrane helix</keyword>
<feature type="transmembrane region" description="Helical" evidence="8">
    <location>
        <begin position="252"/>
        <end position="273"/>
    </location>
</feature>
<accession>A0A7W7Z1K0</accession>
<proteinExistence type="predicted"/>
<feature type="transmembrane region" description="Helical" evidence="8">
    <location>
        <begin position="383"/>
        <end position="407"/>
    </location>
</feature>
<dbReference type="GO" id="GO:0042773">
    <property type="term" value="P:ATP synthesis coupled electron transport"/>
    <property type="evidence" value="ECO:0007669"/>
    <property type="project" value="InterPro"/>
</dbReference>
<feature type="transmembrane region" description="Helical" evidence="8">
    <location>
        <begin position="69"/>
        <end position="92"/>
    </location>
</feature>
<protein>
    <submittedName>
        <fullName evidence="11">Hydrogenase-4 component F</fullName>
        <ecNumber evidence="11">1.-.-.-</ecNumber>
    </submittedName>
</protein>
<feature type="transmembrane region" description="Helical" evidence="8">
    <location>
        <begin position="285"/>
        <end position="308"/>
    </location>
</feature>
<dbReference type="EMBL" id="JACHIH010000003">
    <property type="protein sequence ID" value="MBB5046231.1"/>
    <property type="molecule type" value="Genomic_DNA"/>
</dbReference>
<comment type="subcellular location">
    <subcellularLocation>
        <location evidence="1">Cell membrane</location>
        <topology evidence="1">Multi-pass membrane protein</topology>
    </subcellularLocation>
    <subcellularLocation>
        <location evidence="7">Membrane</location>
        <topology evidence="7">Multi-pass membrane protein</topology>
    </subcellularLocation>
</comment>
<feature type="transmembrane region" description="Helical" evidence="8">
    <location>
        <begin position="167"/>
        <end position="187"/>
    </location>
</feature>
<dbReference type="Pfam" id="PF00361">
    <property type="entry name" value="Proton_antipo_M"/>
    <property type="match status" value="1"/>
</dbReference>
<dbReference type="InterPro" id="IPR003918">
    <property type="entry name" value="NADH_UbQ_OxRdtase"/>
</dbReference>
<feature type="transmembrane region" description="Helical" evidence="8">
    <location>
        <begin position="320"/>
        <end position="343"/>
    </location>
</feature>
<keyword evidence="3 7" id="KW-0812">Transmembrane</keyword>
<dbReference type="InterPro" id="IPR052175">
    <property type="entry name" value="ComplexI-like_HydComp"/>
</dbReference>
<evidence type="ECO:0000259" key="10">
    <source>
        <dbReference type="Pfam" id="PF00662"/>
    </source>
</evidence>
<evidence type="ECO:0000256" key="8">
    <source>
        <dbReference type="SAM" id="Phobius"/>
    </source>
</evidence>
<feature type="transmembrane region" description="Helical" evidence="8">
    <location>
        <begin position="113"/>
        <end position="129"/>
    </location>
</feature>
<name>A0A7W7Z1K0_9BRAD</name>
<evidence type="ECO:0000259" key="9">
    <source>
        <dbReference type="Pfam" id="PF00361"/>
    </source>
</evidence>
<feature type="transmembrane region" description="Helical" evidence="8">
    <location>
        <begin position="419"/>
        <end position="443"/>
    </location>
</feature>
<comment type="caution">
    <text evidence="11">The sequence shown here is derived from an EMBL/GenBank/DDBJ whole genome shotgun (WGS) entry which is preliminary data.</text>
</comment>
<gene>
    <name evidence="11" type="ORF">HNR60_000973</name>
</gene>
<evidence type="ECO:0000256" key="3">
    <source>
        <dbReference type="ARBA" id="ARBA00022692"/>
    </source>
</evidence>
<feature type="domain" description="NADH-Ubiquinone oxidoreductase (complex I) chain 5 N-terminal" evidence="10">
    <location>
        <begin position="69"/>
        <end position="100"/>
    </location>
</feature>
<reference evidence="11 12" key="1">
    <citation type="submission" date="2020-08" db="EMBL/GenBank/DDBJ databases">
        <title>Genomic Encyclopedia of Type Strains, Phase IV (KMG-IV): sequencing the most valuable type-strain genomes for metagenomic binning, comparative biology and taxonomic classification.</title>
        <authorList>
            <person name="Goeker M."/>
        </authorList>
    </citation>
    <scope>NUCLEOTIDE SEQUENCE [LARGE SCALE GENOMIC DNA]</scope>
    <source>
        <strain evidence="11 12">DSM 12706</strain>
    </source>
</reference>
<feature type="transmembrane region" description="Helical" evidence="8">
    <location>
        <begin position="218"/>
        <end position="240"/>
    </location>
</feature>
<dbReference type="PANTHER" id="PTHR42682:SF5">
    <property type="entry name" value="HYDROGENASE-4 COMPONENT F"/>
    <property type="match status" value="1"/>
</dbReference>
<evidence type="ECO:0000313" key="12">
    <source>
        <dbReference type="Proteomes" id="UP000542353"/>
    </source>
</evidence>
<feature type="domain" description="NADH:quinone oxidoreductase/Mrp antiporter transmembrane" evidence="9">
    <location>
        <begin position="131"/>
        <end position="426"/>
    </location>
</feature>
<organism evidence="11 12">
    <name type="scientific">Rhodopseudomonas rhenobacensis</name>
    <dbReference type="NCBI Taxonomy" id="87461"/>
    <lineage>
        <taxon>Bacteria</taxon>
        <taxon>Pseudomonadati</taxon>
        <taxon>Pseudomonadota</taxon>
        <taxon>Alphaproteobacteria</taxon>
        <taxon>Hyphomicrobiales</taxon>
        <taxon>Nitrobacteraceae</taxon>
        <taxon>Rhodopseudomonas</taxon>
    </lineage>
</organism>
<dbReference type="InterPro" id="IPR001750">
    <property type="entry name" value="ND/Mrp_TM"/>
</dbReference>
<dbReference type="Proteomes" id="UP000542353">
    <property type="component" value="Unassembled WGS sequence"/>
</dbReference>
<dbReference type="GO" id="GO:0016491">
    <property type="term" value="F:oxidoreductase activity"/>
    <property type="evidence" value="ECO:0007669"/>
    <property type="project" value="UniProtKB-KW"/>
</dbReference>
<evidence type="ECO:0000256" key="2">
    <source>
        <dbReference type="ARBA" id="ARBA00022475"/>
    </source>
</evidence>
<feature type="transmembrane region" description="Helical" evidence="8">
    <location>
        <begin position="6"/>
        <end position="24"/>
    </location>
</feature>
<dbReference type="GO" id="GO:0008137">
    <property type="term" value="F:NADH dehydrogenase (ubiquinone) activity"/>
    <property type="evidence" value="ECO:0007669"/>
    <property type="project" value="InterPro"/>
</dbReference>
<dbReference type="Pfam" id="PF00662">
    <property type="entry name" value="Proton_antipo_N"/>
    <property type="match status" value="1"/>
</dbReference>
<dbReference type="EC" id="1.-.-.-" evidence="11"/>
<evidence type="ECO:0000256" key="1">
    <source>
        <dbReference type="ARBA" id="ARBA00004651"/>
    </source>
</evidence>
<dbReference type="PRINTS" id="PR01437">
    <property type="entry name" value="NUOXDRDTASE4"/>
</dbReference>
<evidence type="ECO:0000256" key="7">
    <source>
        <dbReference type="RuleBase" id="RU000320"/>
    </source>
</evidence>
<evidence type="ECO:0000256" key="6">
    <source>
        <dbReference type="ARBA" id="ARBA00023136"/>
    </source>
</evidence>
<dbReference type="NCBIfam" id="NF005044">
    <property type="entry name" value="PRK06458.1-4"/>
    <property type="match status" value="1"/>
</dbReference>
<keyword evidence="6 8" id="KW-0472">Membrane</keyword>
<evidence type="ECO:0000256" key="4">
    <source>
        <dbReference type="ARBA" id="ARBA00022989"/>
    </source>
</evidence>
<keyword evidence="2" id="KW-1003">Cell membrane</keyword>
<dbReference type="PANTHER" id="PTHR42682">
    <property type="entry name" value="HYDROGENASE-4 COMPONENT F"/>
    <property type="match status" value="1"/>
</dbReference>
<dbReference type="RefSeq" id="WP_184254873.1">
    <property type="nucleotide sequence ID" value="NZ_JACHIH010000003.1"/>
</dbReference>